<keyword evidence="15" id="KW-0808">Transferase</keyword>
<dbReference type="Proteomes" id="UP000546213">
    <property type="component" value="Unassembled WGS sequence"/>
</dbReference>
<evidence type="ECO:0000256" key="8">
    <source>
        <dbReference type="ARBA" id="ARBA00023002"/>
    </source>
</evidence>
<dbReference type="PANTHER" id="PTHR24305:SF112">
    <property type="entry name" value="L-ORNITHINE-N5-MONOOXYGENASE (EUROFUNG)"/>
    <property type="match status" value="1"/>
</dbReference>
<keyword evidence="16" id="KW-1185">Reference proteome</keyword>
<reference evidence="15 16" key="1">
    <citation type="submission" date="2020-05" db="EMBL/GenBank/DDBJ databases">
        <title>Identification and distribution of gene clusters putatively required for synthesis of sphingolipid metabolism inhibitors in phylogenetically diverse species of the filamentous fungus Fusarium.</title>
        <authorList>
            <person name="Kim H.-S."/>
            <person name="Busman M."/>
            <person name="Brown D.W."/>
            <person name="Divon H."/>
            <person name="Uhlig S."/>
            <person name="Proctor R.H."/>
        </authorList>
    </citation>
    <scope>NUCLEOTIDE SEQUENCE [LARGE SCALE GENOMIC DNA]</scope>
    <source>
        <strain evidence="15 16">NRRL 36939</strain>
    </source>
</reference>
<evidence type="ECO:0000256" key="6">
    <source>
        <dbReference type="ARBA" id="ARBA00022723"/>
    </source>
</evidence>
<dbReference type="AlphaFoldDB" id="A0A8H5UYR1"/>
<evidence type="ECO:0000313" key="15">
    <source>
        <dbReference type="EMBL" id="KAF5602375.1"/>
    </source>
</evidence>
<evidence type="ECO:0000256" key="11">
    <source>
        <dbReference type="ARBA" id="ARBA00023136"/>
    </source>
</evidence>
<keyword evidence="6 13" id="KW-0479">Metal-binding</keyword>
<accession>A0A8H5UYR1</accession>
<dbReference type="EMBL" id="JAAOAS010000037">
    <property type="protein sequence ID" value="KAF5602375.1"/>
    <property type="molecule type" value="Genomic_DNA"/>
</dbReference>
<dbReference type="OrthoDB" id="6692864at2759"/>
<keyword evidence="11 14" id="KW-0472">Membrane</keyword>
<keyword evidence="10" id="KW-0503">Monooxygenase</keyword>
<evidence type="ECO:0000256" key="3">
    <source>
        <dbReference type="ARBA" id="ARBA00010617"/>
    </source>
</evidence>
<dbReference type="Pfam" id="PF00067">
    <property type="entry name" value="p450"/>
    <property type="match status" value="1"/>
</dbReference>
<dbReference type="CDD" id="cd11061">
    <property type="entry name" value="CYP67-like"/>
    <property type="match status" value="1"/>
</dbReference>
<proteinExistence type="inferred from homology"/>
<keyword evidence="5 14" id="KW-0812">Transmembrane</keyword>
<organism evidence="15 16">
    <name type="scientific">Fusarium pseudocircinatum</name>
    <dbReference type="NCBI Taxonomy" id="56676"/>
    <lineage>
        <taxon>Eukaryota</taxon>
        <taxon>Fungi</taxon>
        <taxon>Dikarya</taxon>
        <taxon>Ascomycota</taxon>
        <taxon>Pezizomycotina</taxon>
        <taxon>Sordariomycetes</taxon>
        <taxon>Hypocreomycetidae</taxon>
        <taxon>Hypocreales</taxon>
        <taxon>Nectriaceae</taxon>
        <taxon>Fusarium</taxon>
        <taxon>Fusarium fujikuroi species complex</taxon>
    </lineage>
</organism>
<evidence type="ECO:0000256" key="10">
    <source>
        <dbReference type="ARBA" id="ARBA00023033"/>
    </source>
</evidence>
<dbReference type="GO" id="GO:0016020">
    <property type="term" value="C:membrane"/>
    <property type="evidence" value="ECO:0007669"/>
    <property type="project" value="UniProtKB-SubCell"/>
</dbReference>
<dbReference type="GO" id="GO:0016705">
    <property type="term" value="F:oxidoreductase activity, acting on paired donors, with incorporation or reduction of molecular oxygen"/>
    <property type="evidence" value="ECO:0007669"/>
    <property type="project" value="InterPro"/>
</dbReference>
<dbReference type="InterPro" id="IPR002401">
    <property type="entry name" value="Cyt_P450_E_grp-I"/>
</dbReference>
<evidence type="ECO:0000256" key="14">
    <source>
        <dbReference type="SAM" id="Phobius"/>
    </source>
</evidence>
<keyword evidence="8" id="KW-0560">Oxidoreductase</keyword>
<evidence type="ECO:0000313" key="16">
    <source>
        <dbReference type="Proteomes" id="UP000546213"/>
    </source>
</evidence>
<dbReference type="SUPFAM" id="SSF48264">
    <property type="entry name" value="Cytochrome P450"/>
    <property type="match status" value="1"/>
</dbReference>
<feature type="transmembrane region" description="Helical" evidence="14">
    <location>
        <begin position="12"/>
        <end position="30"/>
    </location>
</feature>
<dbReference type="Gene3D" id="1.10.630.10">
    <property type="entry name" value="Cytochrome P450"/>
    <property type="match status" value="1"/>
</dbReference>
<dbReference type="PRINTS" id="PR00463">
    <property type="entry name" value="EP450I"/>
</dbReference>
<dbReference type="InterPro" id="IPR036396">
    <property type="entry name" value="Cyt_P450_sf"/>
</dbReference>
<comment type="caution">
    <text evidence="15">The sequence shown here is derived from an EMBL/GenBank/DDBJ whole genome shotgun (WGS) entry which is preliminary data.</text>
</comment>
<sequence>MDHAMMVEPKSPEALAVSFASGCLLHILFYRRGERDLLALRILQAYATLPIIVIGLSRLAEFKGWQHGNNLSAASVLFLEGAHILGLMTSILCYRTIFHPLNKFPGPLSARISNFYPTYLTTKNAHLYEEVEQLHQQYGDFVRLGPTQLSITHPKAIDAIYSAKSPCTKGPFYNILNPRISLHMIRDHKEHSTRRKIWDRALSSKCKGYWVRLFIYSPANKYKALRDYEPRVTKYTTQLLDRLNEMQGTTINASDWLNFYSFDVMGDLAFGKSFNMLRDGVNHYFLSSLHGSMKMVGALAHISWVIPILKLIPAVNSEDRQFWAWISGQVEERSKMKPDNPDVFAWILEEYERSPKTHQAKLNVEAEAYLIAVAGSDTTAATLTGLLFELATNPSQIIKLREEIDQYFMDREHADHTSLSNLIHLNAVIDESLRLHPPVPSGLQRVTPPQGLMVGDTFIPGNTIVQVPMHTIQRANRVEIQDERNFARPSEFIPERWTTSPELTKDKGVYAPFSIGRYSCVGKQLGLMEVRYVIAHIIRAFDVRLGEGQTPEGFLKAKMDTFTLATPNLHLVFTPRPTK</sequence>
<comment type="subcellular location">
    <subcellularLocation>
        <location evidence="2">Membrane</location>
    </subcellularLocation>
</comment>
<dbReference type="InterPro" id="IPR001128">
    <property type="entry name" value="Cyt_P450"/>
</dbReference>
<keyword evidence="4 13" id="KW-0349">Heme</keyword>
<dbReference type="GO" id="GO:0032259">
    <property type="term" value="P:methylation"/>
    <property type="evidence" value="ECO:0007669"/>
    <property type="project" value="UniProtKB-KW"/>
</dbReference>
<feature type="binding site" description="axial binding residue" evidence="13">
    <location>
        <position position="520"/>
    </location>
    <ligand>
        <name>heme</name>
        <dbReference type="ChEBI" id="CHEBI:30413"/>
    </ligand>
    <ligandPart>
        <name>Fe</name>
        <dbReference type="ChEBI" id="CHEBI:18248"/>
    </ligandPart>
</feature>
<keyword evidence="9 13" id="KW-0408">Iron</keyword>
<evidence type="ECO:0000256" key="7">
    <source>
        <dbReference type="ARBA" id="ARBA00022989"/>
    </source>
</evidence>
<protein>
    <submittedName>
        <fullName evidence="15">Pisatin demethylase cytochrome P450</fullName>
    </submittedName>
</protein>
<dbReference type="GO" id="GO:0005506">
    <property type="term" value="F:iron ion binding"/>
    <property type="evidence" value="ECO:0007669"/>
    <property type="project" value="InterPro"/>
</dbReference>
<evidence type="ECO:0000256" key="4">
    <source>
        <dbReference type="ARBA" id="ARBA00022617"/>
    </source>
</evidence>
<dbReference type="GO" id="GO:1902181">
    <property type="term" value="P:verruculogen biosynthetic process"/>
    <property type="evidence" value="ECO:0007669"/>
    <property type="project" value="UniProtKB-ARBA"/>
</dbReference>
<feature type="transmembrane region" description="Helical" evidence="14">
    <location>
        <begin position="42"/>
        <end position="60"/>
    </location>
</feature>
<dbReference type="InterPro" id="IPR050121">
    <property type="entry name" value="Cytochrome_P450_monoxygenase"/>
</dbReference>
<name>A0A8H5UYR1_9HYPO</name>
<keyword evidence="7 14" id="KW-1133">Transmembrane helix</keyword>
<keyword evidence="12" id="KW-0325">Glycoprotein</keyword>
<comment type="similarity">
    <text evidence="3">Belongs to the cytochrome P450 family.</text>
</comment>
<evidence type="ECO:0000256" key="12">
    <source>
        <dbReference type="ARBA" id="ARBA00023180"/>
    </source>
</evidence>
<dbReference type="GO" id="GO:0020037">
    <property type="term" value="F:heme binding"/>
    <property type="evidence" value="ECO:0007669"/>
    <property type="project" value="InterPro"/>
</dbReference>
<evidence type="ECO:0000256" key="5">
    <source>
        <dbReference type="ARBA" id="ARBA00022692"/>
    </source>
</evidence>
<evidence type="ECO:0000256" key="1">
    <source>
        <dbReference type="ARBA" id="ARBA00001971"/>
    </source>
</evidence>
<dbReference type="FunFam" id="1.10.630.10:FF:000063">
    <property type="entry name" value="Cytochrome P450 monooxygenase"/>
    <property type="match status" value="1"/>
</dbReference>
<dbReference type="GO" id="GO:0004497">
    <property type="term" value="F:monooxygenase activity"/>
    <property type="evidence" value="ECO:0007669"/>
    <property type="project" value="UniProtKB-KW"/>
</dbReference>
<evidence type="ECO:0000256" key="13">
    <source>
        <dbReference type="PIRSR" id="PIRSR602401-1"/>
    </source>
</evidence>
<keyword evidence="15" id="KW-0489">Methyltransferase</keyword>
<dbReference type="GO" id="GO:0008168">
    <property type="term" value="F:methyltransferase activity"/>
    <property type="evidence" value="ECO:0007669"/>
    <property type="project" value="UniProtKB-KW"/>
</dbReference>
<evidence type="ECO:0000256" key="9">
    <source>
        <dbReference type="ARBA" id="ARBA00023004"/>
    </source>
</evidence>
<evidence type="ECO:0000256" key="2">
    <source>
        <dbReference type="ARBA" id="ARBA00004370"/>
    </source>
</evidence>
<gene>
    <name evidence="15" type="ORF">FPCIR_1942</name>
</gene>
<comment type="cofactor">
    <cofactor evidence="1 13">
        <name>heme</name>
        <dbReference type="ChEBI" id="CHEBI:30413"/>
    </cofactor>
</comment>
<dbReference type="PRINTS" id="PR00385">
    <property type="entry name" value="P450"/>
</dbReference>
<dbReference type="PANTHER" id="PTHR24305">
    <property type="entry name" value="CYTOCHROME P450"/>
    <property type="match status" value="1"/>
</dbReference>